<dbReference type="CDD" id="cd04301">
    <property type="entry name" value="NAT_SF"/>
    <property type="match status" value="1"/>
</dbReference>
<comment type="caution">
    <text evidence="2">The sequence shown here is derived from an EMBL/GenBank/DDBJ whole genome shotgun (WGS) entry which is preliminary data.</text>
</comment>
<gene>
    <name evidence="2" type="ORF">THFILI_02365</name>
</gene>
<dbReference type="InterPro" id="IPR050276">
    <property type="entry name" value="MshD_Acetyltransferase"/>
</dbReference>
<dbReference type="AlphaFoldDB" id="A0A0A2WM42"/>
<dbReference type="EMBL" id="JPSL02000036">
    <property type="protein sequence ID" value="KGQ20888.1"/>
    <property type="molecule type" value="Genomic_DNA"/>
</dbReference>
<keyword evidence="3" id="KW-1185">Reference proteome</keyword>
<evidence type="ECO:0000259" key="1">
    <source>
        <dbReference type="PROSITE" id="PS51186"/>
    </source>
</evidence>
<name>A0A0A2WM42_THEFI</name>
<sequence>MPQIRPARKEDLSAIAHLSHATALLGEPARFFPSEALWGELFVRPYLERGCCNLVAEEEGRVLGYILGACHPFCLLPYFLLRLPPLLLRVLAFAYGPPGPYLRYLLRLLLHPGPKAPYRAYPAHLHIAVDPEAQGQGLGRRLMEAFLDCLRTRGVKGVQLSTTRKNAAARRLYRSLGFRLYAKRASPFWRPFAGRPLVHEVWVLPLNSV</sequence>
<dbReference type="InterPro" id="IPR016181">
    <property type="entry name" value="Acyl_CoA_acyltransferase"/>
</dbReference>
<dbReference type="PANTHER" id="PTHR43617:SF38">
    <property type="entry name" value="N-ACETYLTRANSFERASE DOMAIN-CONTAINING PROTEIN"/>
    <property type="match status" value="1"/>
</dbReference>
<accession>A0A0A2WM42</accession>
<organism evidence="2 3">
    <name type="scientific">Thermus filiformis</name>
    <dbReference type="NCBI Taxonomy" id="276"/>
    <lineage>
        <taxon>Bacteria</taxon>
        <taxon>Thermotogati</taxon>
        <taxon>Deinococcota</taxon>
        <taxon>Deinococci</taxon>
        <taxon>Thermales</taxon>
        <taxon>Thermaceae</taxon>
        <taxon>Thermus</taxon>
    </lineage>
</organism>
<dbReference type="Gene3D" id="3.40.630.30">
    <property type="match status" value="1"/>
</dbReference>
<proteinExistence type="predicted"/>
<evidence type="ECO:0000313" key="3">
    <source>
        <dbReference type="Proteomes" id="UP000030364"/>
    </source>
</evidence>
<dbReference type="PATRIC" id="fig|276.5.peg.2338"/>
<dbReference type="SUPFAM" id="SSF55729">
    <property type="entry name" value="Acyl-CoA N-acyltransferases (Nat)"/>
    <property type="match status" value="1"/>
</dbReference>
<dbReference type="OrthoDB" id="9797178at2"/>
<evidence type="ECO:0000313" key="2">
    <source>
        <dbReference type="EMBL" id="KGQ20888.1"/>
    </source>
</evidence>
<dbReference type="GO" id="GO:0016747">
    <property type="term" value="F:acyltransferase activity, transferring groups other than amino-acyl groups"/>
    <property type="evidence" value="ECO:0007669"/>
    <property type="project" value="InterPro"/>
</dbReference>
<protein>
    <submittedName>
        <fullName evidence="2">Acetyltransferase</fullName>
    </submittedName>
</protein>
<dbReference type="PANTHER" id="PTHR43617">
    <property type="entry name" value="L-AMINO ACID N-ACETYLTRANSFERASE"/>
    <property type="match status" value="1"/>
</dbReference>
<dbReference type="InterPro" id="IPR000182">
    <property type="entry name" value="GNAT_dom"/>
</dbReference>
<feature type="domain" description="N-acetyltransferase" evidence="1">
    <location>
        <begin position="2"/>
        <end position="207"/>
    </location>
</feature>
<dbReference type="RefSeq" id="WP_038067670.1">
    <property type="nucleotide sequence ID" value="NZ_JPSL02000036.1"/>
</dbReference>
<dbReference type="PROSITE" id="PS51186">
    <property type="entry name" value="GNAT"/>
    <property type="match status" value="1"/>
</dbReference>
<dbReference type="Pfam" id="PF00583">
    <property type="entry name" value="Acetyltransf_1"/>
    <property type="match status" value="1"/>
</dbReference>
<reference evidence="2 3" key="1">
    <citation type="journal article" date="2015" name="Genome Announc.">
        <title>Draft Genome Sequence of the Thermophile Thermus filiformis ATCC 43280, Producer of Carotenoid-(Di)glucoside-Branched Fatty Acid (Di)esters and Source of Hyperthermostable Enzymes of Biotechnological Interest.</title>
        <authorList>
            <person name="Mandelli F."/>
            <person name="Oliveira Ramires B."/>
            <person name="Couger M.B."/>
            <person name="Paixao D.A."/>
            <person name="Camilo C.M."/>
            <person name="Polikarpov I."/>
            <person name="Prade R."/>
            <person name="Riano-Pachon D.M."/>
            <person name="Squina F.M."/>
        </authorList>
    </citation>
    <scope>NUCLEOTIDE SEQUENCE [LARGE SCALE GENOMIC DNA]</scope>
    <source>
        <strain evidence="2 3">ATCC 43280</strain>
    </source>
</reference>
<dbReference type="STRING" id="276.THFILI_02365"/>
<dbReference type="Proteomes" id="UP000030364">
    <property type="component" value="Unassembled WGS sequence"/>
</dbReference>